<reference evidence="12 13" key="1">
    <citation type="submission" date="2015-08" db="EMBL/GenBank/DDBJ databases">
        <title>Investigation of the bacterial diversity of lava forest soil.</title>
        <authorList>
            <person name="Lee J.S."/>
        </authorList>
    </citation>
    <scope>NUCLEOTIDE SEQUENCE [LARGE SCALE GENOMIC DNA]</scope>
    <source>
        <strain evidence="12 13">GJW-30</strain>
    </source>
</reference>
<keyword evidence="4 10" id="KW-0812">Transmembrane</keyword>
<evidence type="ECO:0000256" key="4">
    <source>
        <dbReference type="ARBA" id="ARBA00022692"/>
    </source>
</evidence>
<comment type="function">
    <text evidence="9">Involved in beta-(1--&gt;2)glucan export. Transmembrane domains (TMD) form a pore in the inner membrane and the ATP-binding domain (NBD) is responsible for energy generation.</text>
</comment>
<evidence type="ECO:0000256" key="3">
    <source>
        <dbReference type="ARBA" id="ARBA00022475"/>
    </source>
</evidence>
<dbReference type="EC" id="3.6.3.-" evidence="12"/>
<dbReference type="GO" id="GO:0005886">
    <property type="term" value="C:plasma membrane"/>
    <property type="evidence" value="ECO:0007669"/>
    <property type="project" value="UniProtKB-SubCell"/>
</dbReference>
<dbReference type="PANTHER" id="PTHR45772:SF2">
    <property type="entry name" value="ABC TRANSPORTER ATP-BINDING PROTEIN"/>
    <property type="match status" value="1"/>
</dbReference>
<evidence type="ECO:0000259" key="11">
    <source>
        <dbReference type="PROSITE" id="PS50893"/>
    </source>
</evidence>
<dbReference type="RefSeq" id="WP_245408663.1">
    <property type="nucleotide sequence ID" value="NZ_AP014946.1"/>
</dbReference>
<comment type="subcellular location">
    <subcellularLocation>
        <location evidence="1">Cell membrane</location>
        <topology evidence="1">Multi-pass membrane protein</topology>
    </subcellularLocation>
</comment>
<keyword evidence="6 12" id="KW-0067">ATP-binding</keyword>
<organism evidence="12 13">
    <name type="scientific">Variibacter gotjawalensis</name>
    <dbReference type="NCBI Taxonomy" id="1333996"/>
    <lineage>
        <taxon>Bacteria</taxon>
        <taxon>Pseudomonadati</taxon>
        <taxon>Pseudomonadota</taxon>
        <taxon>Alphaproteobacteria</taxon>
        <taxon>Hyphomicrobiales</taxon>
        <taxon>Nitrobacteraceae</taxon>
        <taxon>Variibacter</taxon>
    </lineage>
</organism>
<evidence type="ECO:0000256" key="2">
    <source>
        <dbReference type="ARBA" id="ARBA00022448"/>
    </source>
</evidence>
<evidence type="ECO:0000256" key="5">
    <source>
        <dbReference type="ARBA" id="ARBA00022741"/>
    </source>
</evidence>
<dbReference type="CDD" id="cd06581">
    <property type="entry name" value="TM_PBP1_LivM_like"/>
    <property type="match status" value="1"/>
</dbReference>
<keyword evidence="13" id="KW-1185">Reference proteome</keyword>
<dbReference type="InterPro" id="IPR051120">
    <property type="entry name" value="ABC_AA/LPS_Transport"/>
</dbReference>
<feature type="transmembrane region" description="Helical" evidence="10">
    <location>
        <begin position="34"/>
        <end position="54"/>
    </location>
</feature>
<dbReference type="SMART" id="SM00382">
    <property type="entry name" value="AAA"/>
    <property type="match status" value="1"/>
</dbReference>
<keyword evidence="5" id="KW-0547">Nucleotide-binding</keyword>
<dbReference type="InterPro" id="IPR003439">
    <property type="entry name" value="ABC_transporter-like_ATP-bd"/>
</dbReference>
<dbReference type="GO" id="GO:0005524">
    <property type="term" value="F:ATP binding"/>
    <property type="evidence" value="ECO:0007669"/>
    <property type="project" value="UniProtKB-KW"/>
</dbReference>
<keyword evidence="7 10" id="KW-1133">Transmembrane helix</keyword>
<feature type="transmembrane region" description="Helical" evidence="10">
    <location>
        <begin position="84"/>
        <end position="107"/>
    </location>
</feature>
<dbReference type="GO" id="GO:0015658">
    <property type="term" value="F:branched-chain amino acid transmembrane transporter activity"/>
    <property type="evidence" value="ECO:0007669"/>
    <property type="project" value="InterPro"/>
</dbReference>
<evidence type="ECO:0000256" key="1">
    <source>
        <dbReference type="ARBA" id="ARBA00004651"/>
    </source>
</evidence>
<dbReference type="Proteomes" id="UP000236884">
    <property type="component" value="Chromosome"/>
</dbReference>
<keyword evidence="8 10" id="KW-0472">Membrane</keyword>
<dbReference type="CDD" id="cd03219">
    <property type="entry name" value="ABC_Mj1267_LivG_branched"/>
    <property type="match status" value="1"/>
</dbReference>
<sequence length="592" mass="62771">MLKLPRLPILILLTALIVAAFVAPMFVGTYGVKFITRVIVLAIFVLSLDLLIGITGLVSFGHAMFFGLGAYVVWCLSPDAAAANILLVFPAAIVLVALAAAVIGSLAVLTRGFYFIMVTLAFGEMMYSFFHETRYAGGSDGAYVNIKPSLQIGGKMLLDFEHRLSFYYFCLAMLVLIYVGLVALVHGPMGRVLQGIRWNEQRIGALGFNTYTHKLASFVIAGSIAGFAGALYATIDGFVTPDLFSWRQSGHAIMMVVLGGVGTLYGAILGAILYTGLEDVLKSSSIVGPLSQHWSLGLGVFLIAAVLAAPRGVAGFLSPKPRRAAESDADATVGVVDLEPTGGGKTIAVEGLTRRFGGLVAVNDVTLKLEPNKVHGIIGPNGAGKTTFISLLSGTLKSTAGRILLAGEDVTGRPAYALARRGIGRSYQITNVLLPFTARENCLLAAQAHRPSPLRFFGSRPRQDEEDAVKRALNAVGLSSRADTQAAHLSHGEQRQLEIGMLLASGAKLLILDEPLAGMGPEETERVTKLLRKLSADHTVILIEHDIDAIFAAADTLTVLVGGKLLAHGLPSDIRNNAEVREAYLGTHGTAA</sequence>
<feature type="transmembrane region" description="Helical" evidence="10">
    <location>
        <begin position="215"/>
        <end position="239"/>
    </location>
</feature>
<name>A0A0S3PRK8_9BRAD</name>
<proteinExistence type="predicted"/>
<feature type="transmembrane region" description="Helical" evidence="10">
    <location>
        <begin position="6"/>
        <end position="27"/>
    </location>
</feature>
<feature type="domain" description="ABC transporter" evidence="11">
    <location>
        <begin position="347"/>
        <end position="587"/>
    </location>
</feature>
<feature type="transmembrane region" description="Helical" evidence="10">
    <location>
        <begin position="165"/>
        <end position="185"/>
    </location>
</feature>
<dbReference type="KEGG" id="vgo:GJW-30_1_01034"/>
<dbReference type="InterPro" id="IPR027417">
    <property type="entry name" value="P-loop_NTPase"/>
</dbReference>
<keyword evidence="3" id="KW-1003">Cell membrane</keyword>
<dbReference type="InterPro" id="IPR032823">
    <property type="entry name" value="BCA_ABC_TP_C"/>
</dbReference>
<dbReference type="PANTHER" id="PTHR45772">
    <property type="entry name" value="CONSERVED COMPONENT OF ABC TRANSPORTER FOR NATURAL AMINO ACIDS-RELATED"/>
    <property type="match status" value="1"/>
</dbReference>
<dbReference type="InterPro" id="IPR003593">
    <property type="entry name" value="AAA+_ATPase"/>
</dbReference>
<dbReference type="PROSITE" id="PS50893">
    <property type="entry name" value="ABC_TRANSPORTER_2"/>
    <property type="match status" value="1"/>
</dbReference>
<dbReference type="Pfam" id="PF02653">
    <property type="entry name" value="BPD_transp_2"/>
    <property type="match status" value="1"/>
</dbReference>
<evidence type="ECO:0000256" key="10">
    <source>
        <dbReference type="SAM" id="Phobius"/>
    </source>
</evidence>
<feature type="transmembrane region" description="Helical" evidence="10">
    <location>
        <begin position="113"/>
        <end position="130"/>
    </location>
</feature>
<dbReference type="AlphaFoldDB" id="A0A0S3PRK8"/>
<dbReference type="InterPro" id="IPR001851">
    <property type="entry name" value="ABC_transp_permease"/>
</dbReference>
<evidence type="ECO:0000313" key="13">
    <source>
        <dbReference type="Proteomes" id="UP000236884"/>
    </source>
</evidence>
<feature type="transmembrane region" description="Helical" evidence="10">
    <location>
        <begin position="251"/>
        <end position="274"/>
    </location>
</feature>
<dbReference type="EMBL" id="AP014946">
    <property type="protein sequence ID" value="BAT58508.1"/>
    <property type="molecule type" value="Genomic_DNA"/>
</dbReference>
<dbReference type="InterPro" id="IPR043428">
    <property type="entry name" value="LivM-like"/>
</dbReference>
<evidence type="ECO:0000256" key="6">
    <source>
        <dbReference type="ARBA" id="ARBA00022840"/>
    </source>
</evidence>
<dbReference type="GO" id="GO:0016887">
    <property type="term" value="F:ATP hydrolysis activity"/>
    <property type="evidence" value="ECO:0007669"/>
    <property type="project" value="InterPro"/>
</dbReference>
<evidence type="ECO:0000256" key="9">
    <source>
        <dbReference type="ARBA" id="ARBA00024722"/>
    </source>
</evidence>
<evidence type="ECO:0000256" key="7">
    <source>
        <dbReference type="ARBA" id="ARBA00022989"/>
    </source>
</evidence>
<evidence type="ECO:0000256" key="8">
    <source>
        <dbReference type="ARBA" id="ARBA00023136"/>
    </source>
</evidence>
<protein>
    <submittedName>
        <fullName evidence="12">Lipopolysaccharide export system ATP-binding protein LptB</fullName>
        <ecNumber evidence="12">3.6.3.-</ecNumber>
    </submittedName>
</protein>
<dbReference type="Pfam" id="PF00005">
    <property type="entry name" value="ABC_tran"/>
    <property type="match status" value="1"/>
</dbReference>
<dbReference type="SUPFAM" id="SSF52540">
    <property type="entry name" value="P-loop containing nucleoside triphosphate hydrolases"/>
    <property type="match status" value="1"/>
</dbReference>
<keyword evidence="12" id="KW-0378">Hydrolase</keyword>
<dbReference type="Gene3D" id="3.40.50.300">
    <property type="entry name" value="P-loop containing nucleotide triphosphate hydrolases"/>
    <property type="match status" value="1"/>
</dbReference>
<evidence type="ECO:0000313" key="12">
    <source>
        <dbReference type="EMBL" id="BAT58508.1"/>
    </source>
</evidence>
<dbReference type="Pfam" id="PF12399">
    <property type="entry name" value="BCA_ABC_TP_C"/>
    <property type="match status" value="1"/>
</dbReference>
<keyword evidence="2" id="KW-0813">Transport</keyword>
<feature type="transmembrane region" description="Helical" evidence="10">
    <location>
        <begin position="294"/>
        <end position="313"/>
    </location>
</feature>
<accession>A0A0S3PRK8</accession>
<gene>
    <name evidence="12" type="primary">lptB_2</name>
    <name evidence="12" type="ORF">GJW-30_1_01034</name>
</gene>